<evidence type="ECO:0000256" key="8">
    <source>
        <dbReference type="RuleBase" id="RU000461"/>
    </source>
</evidence>
<dbReference type="InterPro" id="IPR002401">
    <property type="entry name" value="Cyt_P450_E_grp-I"/>
</dbReference>
<dbReference type="Gene3D" id="1.10.630.10">
    <property type="entry name" value="Cytochrome P450"/>
    <property type="match status" value="1"/>
</dbReference>
<keyword evidence="5 7" id="KW-0408">Iron</keyword>
<dbReference type="PROSITE" id="PS00086">
    <property type="entry name" value="CYTOCHROME_P450"/>
    <property type="match status" value="1"/>
</dbReference>
<dbReference type="PANTHER" id="PTHR47950:SF4">
    <property type="entry name" value="GERANIOL 8-HYDROXYLASE-LIKE"/>
    <property type="match status" value="1"/>
</dbReference>
<dbReference type="PRINTS" id="PR00463">
    <property type="entry name" value="EP450I"/>
</dbReference>
<keyword evidence="10" id="KW-0472">Membrane</keyword>
<keyword evidence="10" id="KW-1133">Transmembrane helix</keyword>
<organism evidence="11 12">
    <name type="scientific">Cicer arietinum</name>
    <name type="common">Chickpea</name>
    <name type="synonym">Garbanzo</name>
    <dbReference type="NCBI Taxonomy" id="3827"/>
    <lineage>
        <taxon>Eukaryota</taxon>
        <taxon>Viridiplantae</taxon>
        <taxon>Streptophyta</taxon>
        <taxon>Embryophyta</taxon>
        <taxon>Tracheophyta</taxon>
        <taxon>Spermatophyta</taxon>
        <taxon>Magnoliopsida</taxon>
        <taxon>eudicotyledons</taxon>
        <taxon>Gunneridae</taxon>
        <taxon>Pentapetalae</taxon>
        <taxon>rosids</taxon>
        <taxon>fabids</taxon>
        <taxon>Fabales</taxon>
        <taxon>Fabaceae</taxon>
        <taxon>Papilionoideae</taxon>
        <taxon>50 kb inversion clade</taxon>
        <taxon>NPAAA clade</taxon>
        <taxon>Hologalegina</taxon>
        <taxon>IRL clade</taxon>
        <taxon>Cicereae</taxon>
        <taxon>Cicer</taxon>
    </lineage>
</organism>
<dbReference type="GeneID" id="101514489"/>
<comment type="similarity">
    <text evidence="1 8">Belongs to the cytochrome P450 family.</text>
</comment>
<dbReference type="SUPFAM" id="SSF48264">
    <property type="entry name" value="Cytochrome P450"/>
    <property type="match status" value="1"/>
</dbReference>
<keyword evidence="10" id="KW-0812">Transmembrane</keyword>
<dbReference type="Pfam" id="PF00067">
    <property type="entry name" value="p450"/>
    <property type="match status" value="1"/>
</dbReference>
<dbReference type="GO" id="GO:0004497">
    <property type="term" value="F:monooxygenase activity"/>
    <property type="evidence" value="ECO:0007669"/>
    <property type="project" value="UniProtKB-KW"/>
</dbReference>
<evidence type="ECO:0000313" key="11">
    <source>
        <dbReference type="Proteomes" id="UP000087171"/>
    </source>
</evidence>
<dbReference type="PANTHER" id="PTHR47950">
    <property type="entry name" value="CYTOCHROME P450, FAMILY 76, SUBFAMILY C, POLYPEPTIDE 5-RELATED"/>
    <property type="match status" value="1"/>
</dbReference>
<feature type="binding site" description="axial binding residue" evidence="7">
    <location>
        <position position="444"/>
    </location>
    <ligand>
        <name>heme</name>
        <dbReference type="ChEBI" id="CHEBI:30413"/>
    </ligand>
    <ligandPart>
        <name>Fe</name>
        <dbReference type="ChEBI" id="CHEBI:18248"/>
    </ligandPart>
</feature>
<reference evidence="12" key="2">
    <citation type="submission" date="2025-08" db="UniProtKB">
        <authorList>
            <consortium name="RefSeq"/>
        </authorList>
    </citation>
    <scope>IDENTIFICATION</scope>
    <source>
        <tissue evidence="12">Etiolated seedlings</tissue>
    </source>
</reference>
<dbReference type="RefSeq" id="XP_027191382.1">
    <property type="nucleotide sequence ID" value="XM_027335581.1"/>
</dbReference>
<dbReference type="FunFam" id="1.10.630.10:FF:000007">
    <property type="entry name" value="Cytochrome P450 76C4"/>
    <property type="match status" value="1"/>
</dbReference>
<keyword evidence="3 7" id="KW-0479">Metal-binding</keyword>
<dbReference type="InterPro" id="IPR036396">
    <property type="entry name" value="Cyt_P450_sf"/>
</dbReference>
<dbReference type="PaxDb" id="3827-XP_004505593.1"/>
<reference evidence="11" key="1">
    <citation type="journal article" date="2013" name="Nat. Biotechnol.">
        <title>Draft genome sequence of chickpea (Cicer arietinum) provides a resource for trait improvement.</title>
        <authorList>
            <person name="Varshney R.K."/>
            <person name="Song C."/>
            <person name="Saxena R.K."/>
            <person name="Azam S."/>
            <person name="Yu S."/>
            <person name="Sharpe A.G."/>
            <person name="Cannon S."/>
            <person name="Baek J."/>
            <person name="Rosen B.D."/>
            <person name="Tar'an B."/>
            <person name="Millan T."/>
            <person name="Zhang X."/>
            <person name="Ramsay L.D."/>
            <person name="Iwata A."/>
            <person name="Wang Y."/>
            <person name="Nelson W."/>
            <person name="Farmer A.D."/>
            <person name="Gaur P.M."/>
            <person name="Soderlund C."/>
            <person name="Penmetsa R.V."/>
            <person name="Xu C."/>
            <person name="Bharti A.K."/>
            <person name="He W."/>
            <person name="Winter P."/>
            <person name="Zhao S."/>
            <person name="Hane J.K."/>
            <person name="Carrasquilla-Garcia N."/>
            <person name="Condie J.A."/>
            <person name="Upadhyaya H.D."/>
            <person name="Luo M.C."/>
            <person name="Thudi M."/>
            <person name="Gowda C.L."/>
            <person name="Singh N.P."/>
            <person name="Lichtenzveig J."/>
            <person name="Gali K.K."/>
            <person name="Rubio J."/>
            <person name="Nadarajan N."/>
            <person name="Dolezel J."/>
            <person name="Bansal K.C."/>
            <person name="Xu X."/>
            <person name="Edwards D."/>
            <person name="Zhang G."/>
            <person name="Kahl G."/>
            <person name="Gil J."/>
            <person name="Singh K.B."/>
            <person name="Datta S.K."/>
            <person name="Jackson S.A."/>
            <person name="Wang J."/>
            <person name="Cook D.R."/>
        </authorList>
    </citation>
    <scope>NUCLEOTIDE SEQUENCE [LARGE SCALE GENOMIC DNA]</scope>
    <source>
        <strain evidence="11">cv. CDC Frontier</strain>
    </source>
</reference>
<dbReference type="Proteomes" id="UP000087171">
    <property type="component" value="Chromosome Ca6"/>
</dbReference>
<evidence type="ECO:0000256" key="6">
    <source>
        <dbReference type="ARBA" id="ARBA00023033"/>
    </source>
</evidence>
<gene>
    <name evidence="12" type="primary">LOC101514489</name>
</gene>
<dbReference type="GO" id="GO:0020037">
    <property type="term" value="F:heme binding"/>
    <property type="evidence" value="ECO:0007669"/>
    <property type="project" value="InterPro"/>
</dbReference>
<dbReference type="CDD" id="cd11073">
    <property type="entry name" value="CYP76-like"/>
    <property type="match status" value="1"/>
</dbReference>
<sequence length="503" mass="56859">MEYFLSCMLLIFLSIVTLYFLLSKFTFTKKSKIKLPPGPTPLPFIGNLLELGTKPHQSLSNLAETYGPIMTLKFGQITTIVISSPNMAKEILQTHDQLLSDRAIPNSIEVHDHHKHSMTFLPISPLWRELKKICNNQLFSNKTLDESRKLRKQKLEEILNDIHQSSLNNEAVDIGNLAFKTSINLLSNTIFSLDLVHSNDAVGDFKELVMNIMKESGNPNIVDFFPVLKMFNLDIQGIYSRNAVYAGKIIDIFKDLIYQRLKLREVQGSDSNTDMLNTLLNISSQNNTSMNLTQIQHLCLTLFVGGTDTIASTLEWAMAELLKNEKAMSKAKQELEQIIGKGKALEESDIARLPYLQAVIKETFRLHPAVPFLIPRKANANVEICGYTIPKDAQVFVNVWAMGRNSSIWENANLFSPERFLTSEIDYKGHHFELIPFGAGRRICPGLPLAVRTLYLMLGSLINCFNWKLEDGFKIDDMNMDDDFGITLAKAQSVRVIPEKICS</sequence>
<evidence type="ECO:0000256" key="10">
    <source>
        <dbReference type="SAM" id="Phobius"/>
    </source>
</evidence>
<evidence type="ECO:0000256" key="9">
    <source>
        <dbReference type="SAM" id="Coils"/>
    </source>
</evidence>
<evidence type="ECO:0000256" key="4">
    <source>
        <dbReference type="ARBA" id="ARBA00023002"/>
    </source>
</evidence>
<keyword evidence="11" id="KW-1185">Reference proteome</keyword>
<feature type="coiled-coil region" evidence="9">
    <location>
        <begin position="318"/>
        <end position="348"/>
    </location>
</feature>
<evidence type="ECO:0000256" key="3">
    <source>
        <dbReference type="ARBA" id="ARBA00022723"/>
    </source>
</evidence>
<dbReference type="InterPro" id="IPR017972">
    <property type="entry name" value="Cyt_P450_CS"/>
</dbReference>
<comment type="cofactor">
    <cofactor evidence="7">
        <name>heme</name>
        <dbReference type="ChEBI" id="CHEBI:30413"/>
    </cofactor>
</comment>
<keyword evidence="9" id="KW-0175">Coiled coil</keyword>
<dbReference type="GO" id="GO:0005506">
    <property type="term" value="F:iron ion binding"/>
    <property type="evidence" value="ECO:0007669"/>
    <property type="project" value="InterPro"/>
</dbReference>
<keyword evidence="2 7" id="KW-0349">Heme</keyword>
<feature type="transmembrane region" description="Helical" evidence="10">
    <location>
        <begin position="7"/>
        <end position="27"/>
    </location>
</feature>
<name>A0A3Q7YCF1_CICAR</name>
<protein>
    <submittedName>
        <fullName evidence="12">Geraniol 8-hydroxylase-like</fullName>
    </submittedName>
</protein>
<evidence type="ECO:0000313" key="12">
    <source>
        <dbReference type="RefSeq" id="XP_027191382.1"/>
    </source>
</evidence>
<evidence type="ECO:0000256" key="2">
    <source>
        <dbReference type="ARBA" id="ARBA00022617"/>
    </source>
</evidence>
<keyword evidence="6 8" id="KW-0503">Monooxygenase</keyword>
<dbReference type="KEGG" id="cam:101514489"/>
<proteinExistence type="inferred from homology"/>
<accession>A0A3Q7YCF1</accession>
<dbReference type="GO" id="GO:0016705">
    <property type="term" value="F:oxidoreductase activity, acting on paired donors, with incorporation or reduction of molecular oxygen"/>
    <property type="evidence" value="ECO:0007669"/>
    <property type="project" value="InterPro"/>
</dbReference>
<evidence type="ECO:0000256" key="7">
    <source>
        <dbReference type="PIRSR" id="PIRSR602401-1"/>
    </source>
</evidence>
<dbReference type="STRING" id="3827.A0A3Q7YCF1"/>
<keyword evidence="4 8" id="KW-0560">Oxidoreductase</keyword>
<dbReference type="InterPro" id="IPR001128">
    <property type="entry name" value="Cyt_P450"/>
</dbReference>
<evidence type="ECO:0000256" key="5">
    <source>
        <dbReference type="ARBA" id="ARBA00023004"/>
    </source>
</evidence>
<evidence type="ECO:0000256" key="1">
    <source>
        <dbReference type="ARBA" id="ARBA00010617"/>
    </source>
</evidence>
<dbReference type="OrthoDB" id="2789670at2759"/>
<dbReference type="AlphaFoldDB" id="A0A3Q7YCF1"/>
<dbReference type="PRINTS" id="PR00385">
    <property type="entry name" value="P450"/>
</dbReference>